<evidence type="ECO:0000256" key="1">
    <source>
        <dbReference type="ARBA" id="ARBA00004127"/>
    </source>
</evidence>
<evidence type="ECO:0000256" key="10">
    <source>
        <dbReference type="RuleBase" id="RU079119"/>
    </source>
</evidence>
<comment type="subcellular location">
    <subcellularLocation>
        <location evidence="1">Endomembrane system</location>
        <topology evidence="1">Multi-pass membrane protein</topology>
    </subcellularLocation>
</comment>
<keyword evidence="5 10" id="KW-0472">Membrane</keyword>
<evidence type="ECO:0000259" key="11">
    <source>
        <dbReference type="Pfam" id="PF01529"/>
    </source>
</evidence>
<evidence type="ECO:0000256" key="7">
    <source>
        <dbReference type="ARBA" id="ARBA00023288"/>
    </source>
</evidence>
<comment type="similarity">
    <text evidence="10">Belongs to the DHHC palmitoyltransferase family.</text>
</comment>
<feature type="transmembrane region" description="Helical" evidence="10">
    <location>
        <begin position="191"/>
        <end position="217"/>
    </location>
</feature>
<protein>
    <recommendedName>
        <fullName evidence="10">Palmitoyltransferase</fullName>
        <ecNumber evidence="10">2.3.1.225</ecNumber>
    </recommendedName>
</protein>
<evidence type="ECO:0000256" key="6">
    <source>
        <dbReference type="ARBA" id="ARBA00023139"/>
    </source>
</evidence>
<dbReference type="PANTHER" id="PTHR22883:SF43">
    <property type="entry name" value="PALMITOYLTRANSFERASE APP"/>
    <property type="match status" value="1"/>
</dbReference>
<dbReference type="GO" id="GO:0006612">
    <property type="term" value="P:protein targeting to membrane"/>
    <property type="evidence" value="ECO:0007669"/>
    <property type="project" value="TreeGrafter"/>
</dbReference>
<keyword evidence="8 10" id="KW-0012">Acyltransferase</keyword>
<dbReference type="GO" id="GO:0005794">
    <property type="term" value="C:Golgi apparatus"/>
    <property type="evidence" value="ECO:0007669"/>
    <property type="project" value="TreeGrafter"/>
</dbReference>
<name>A0A3P3YIW4_PLABS</name>
<accession>A0A3P3YIW4</accession>
<feature type="transmembrane region" description="Helical" evidence="10">
    <location>
        <begin position="48"/>
        <end position="70"/>
    </location>
</feature>
<dbReference type="InterPro" id="IPR039859">
    <property type="entry name" value="PFA4/ZDH16/20/ERF2-like"/>
</dbReference>
<dbReference type="InterPro" id="IPR001594">
    <property type="entry name" value="Palmitoyltrfase_DHHC"/>
</dbReference>
<dbReference type="EC" id="2.3.1.225" evidence="10"/>
<feature type="domain" description="Palmitoyltransferase DHHC" evidence="11">
    <location>
        <begin position="99"/>
        <end position="230"/>
    </location>
</feature>
<dbReference type="EMBL" id="OVEO01000013">
    <property type="protein sequence ID" value="SPR00069.1"/>
    <property type="molecule type" value="Genomic_DNA"/>
</dbReference>
<sequence>MRRVGNIRAGCAGRVVVGSQPAAAVGTLVLLVAAHVLFALYVAQSVGLWAVLTCSCLAFVSTIFLVTTAFSDPGVIPKGPSNGSAEPPEDFQVTAAGPSHKYCETCNIWRPPRAKHCRLCDNCVIRFDHHCGWIGTCVGQRNYRTFLGFLFTTTALLVLDIAVVVVAFLTAVRQSGTGSGVDVVIGTFSRAPAIVSFFIFSCCFVFGLLSMSCYHFWITVKGQTTNEHLREVYRNATNPYDRGCCGNFLYVLCEPIPRSRICDALGDSSSRLSLAA</sequence>
<keyword evidence="2 10" id="KW-0808">Transferase</keyword>
<comment type="domain">
    <text evidence="10">The DHHC domain is required for palmitoyltransferase activity.</text>
</comment>
<evidence type="ECO:0000256" key="2">
    <source>
        <dbReference type="ARBA" id="ARBA00022679"/>
    </source>
</evidence>
<dbReference type="PROSITE" id="PS50216">
    <property type="entry name" value="DHHC"/>
    <property type="match status" value="1"/>
</dbReference>
<evidence type="ECO:0000256" key="9">
    <source>
        <dbReference type="ARBA" id="ARBA00048048"/>
    </source>
</evidence>
<geneLocation type="mitochondrion" evidence="12"/>
<reference evidence="12 13" key="1">
    <citation type="submission" date="2018-03" db="EMBL/GenBank/DDBJ databases">
        <authorList>
            <person name="Fogelqvist J."/>
        </authorList>
    </citation>
    <scope>NUCLEOTIDE SEQUENCE [LARGE SCALE GENOMIC DNA]</scope>
</reference>
<evidence type="ECO:0000256" key="4">
    <source>
        <dbReference type="ARBA" id="ARBA00022989"/>
    </source>
</evidence>
<keyword evidence="3 10" id="KW-0812">Transmembrane</keyword>
<gene>
    <name evidence="12" type="ORF">PLBR_LOCUS7284</name>
</gene>
<keyword evidence="6" id="KW-0564">Palmitate</keyword>
<organism evidence="12 13">
    <name type="scientific">Plasmodiophora brassicae</name>
    <name type="common">Clubroot disease agent</name>
    <dbReference type="NCBI Taxonomy" id="37360"/>
    <lineage>
        <taxon>Eukaryota</taxon>
        <taxon>Sar</taxon>
        <taxon>Rhizaria</taxon>
        <taxon>Endomyxa</taxon>
        <taxon>Phytomyxea</taxon>
        <taxon>Plasmodiophorida</taxon>
        <taxon>Plasmodiophoridae</taxon>
        <taxon>Plasmodiophora</taxon>
    </lineage>
</organism>
<proteinExistence type="inferred from homology"/>
<evidence type="ECO:0000313" key="13">
    <source>
        <dbReference type="Proteomes" id="UP000290189"/>
    </source>
</evidence>
<evidence type="ECO:0000256" key="5">
    <source>
        <dbReference type="ARBA" id="ARBA00023136"/>
    </source>
</evidence>
<dbReference type="GO" id="GO:0019706">
    <property type="term" value="F:protein-cysteine S-palmitoyltransferase activity"/>
    <property type="evidence" value="ECO:0007669"/>
    <property type="project" value="UniProtKB-EC"/>
</dbReference>
<dbReference type="AlphaFoldDB" id="A0A3P3YIW4"/>
<feature type="transmembrane region" description="Helical" evidence="10">
    <location>
        <begin position="146"/>
        <end position="171"/>
    </location>
</feature>
<evidence type="ECO:0000313" key="12">
    <source>
        <dbReference type="EMBL" id="SPR00069.1"/>
    </source>
</evidence>
<dbReference type="PANTHER" id="PTHR22883">
    <property type="entry name" value="ZINC FINGER DHHC DOMAIN CONTAINING PROTEIN"/>
    <property type="match status" value="1"/>
</dbReference>
<keyword evidence="4 10" id="KW-1133">Transmembrane helix</keyword>
<evidence type="ECO:0000256" key="8">
    <source>
        <dbReference type="ARBA" id="ARBA00023315"/>
    </source>
</evidence>
<dbReference type="Proteomes" id="UP000290189">
    <property type="component" value="Unassembled WGS sequence"/>
</dbReference>
<keyword evidence="12" id="KW-0496">Mitochondrion</keyword>
<dbReference type="GO" id="GO:0005783">
    <property type="term" value="C:endoplasmic reticulum"/>
    <property type="evidence" value="ECO:0007669"/>
    <property type="project" value="TreeGrafter"/>
</dbReference>
<comment type="catalytic activity">
    <reaction evidence="9 10">
        <text>L-cysteinyl-[protein] + hexadecanoyl-CoA = S-hexadecanoyl-L-cysteinyl-[protein] + CoA</text>
        <dbReference type="Rhea" id="RHEA:36683"/>
        <dbReference type="Rhea" id="RHEA-COMP:10131"/>
        <dbReference type="Rhea" id="RHEA-COMP:11032"/>
        <dbReference type="ChEBI" id="CHEBI:29950"/>
        <dbReference type="ChEBI" id="CHEBI:57287"/>
        <dbReference type="ChEBI" id="CHEBI:57379"/>
        <dbReference type="ChEBI" id="CHEBI:74151"/>
        <dbReference type="EC" id="2.3.1.225"/>
    </reaction>
</comment>
<keyword evidence="7" id="KW-0449">Lipoprotein</keyword>
<evidence type="ECO:0000256" key="3">
    <source>
        <dbReference type="ARBA" id="ARBA00022692"/>
    </source>
</evidence>
<feature type="transmembrane region" description="Helical" evidence="10">
    <location>
        <begin position="21"/>
        <end position="42"/>
    </location>
</feature>
<dbReference type="Pfam" id="PF01529">
    <property type="entry name" value="DHHC"/>
    <property type="match status" value="1"/>
</dbReference>